<dbReference type="EMBL" id="MCOG01000242">
    <property type="protein sequence ID" value="ORY22803.1"/>
    <property type="molecule type" value="Genomic_DNA"/>
</dbReference>
<accession>A0A1Y2AJQ9</accession>
<feature type="transmembrane region" description="Helical" evidence="5">
    <location>
        <begin position="729"/>
        <end position="753"/>
    </location>
</feature>
<reference evidence="7 8" key="1">
    <citation type="submission" date="2016-08" db="EMBL/GenBank/DDBJ databases">
        <title>A Parts List for Fungal Cellulosomes Revealed by Comparative Genomics.</title>
        <authorList>
            <consortium name="DOE Joint Genome Institute"/>
            <person name="Haitjema C.H."/>
            <person name="Gilmore S.P."/>
            <person name="Henske J.K."/>
            <person name="Solomon K.V."/>
            <person name="De Groot R."/>
            <person name="Kuo A."/>
            <person name="Mondo S.J."/>
            <person name="Salamov A.A."/>
            <person name="Labutti K."/>
            <person name="Zhao Z."/>
            <person name="Chiniquy J."/>
            <person name="Barry K."/>
            <person name="Brewer H.M."/>
            <person name="Purvine S.O."/>
            <person name="Wright A.T."/>
            <person name="Boxma B."/>
            <person name="Van Alen T."/>
            <person name="Hackstein J.H."/>
            <person name="Baker S.E."/>
            <person name="Grigoriev I.V."/>
            <person name="O'Malley M.A."/>
        </authorList>
    </citation>
    <scope>NUCLEOTIDE SEQUENCE [LARGE SCALE GENOMIC DNA]</scope>
    <source>
        <strain evidence="7 8">G1</strain>
    </source>
</reference>
<evidence type="ECO:0000256" key="1">
    <source>
        <dbReference type="ARBA" id="ARBA00004141"/>
    </source>
</evidence>
<evidence type="ECO:0000313" key="8">
    <source>
        <dbReference type="Proteomes" id="UP000193920"/>
    </source>
</evidence>
<dbReference type="GO" id="GO:0004930">
    <property type="term" value="F:G protein-coupled receptor activity"/>
    <property type="evidence" value="ECO:0007669"/>
    <property type="project" value="InterPro"/>
</dbReference>
<evidence type="ECO:0000259" key="6">
    <source>
        <dbReference type="Pfam" id="PF00003"/>
    </source>
</evidence>
<protein>
    <recommendedName>
        <fullName evidence="6">G-protein coupled receptors family 3 profile domain-containing protein</fullName>
    </recommendedName>
</protein>
<comment type="caution">
    <text evidence="7">The sequence shown here is derived from an EMBL/GenBank/DDBJ whole genome shotgun (WGS) entry which is preliminary data.</text>
</comment>
<organism evidence="7 8">
    <name type="scientific">Neocallimastix californiae</name>
    <dbReference type="NCBI Taxonomy" id="1754190"/>
    <lineage>
        <taxon>Eukaryota</taxon>
        <taxon>Fungi</taxon>
        <taxon>Fungi incertae sedis</taxon>
        <taxon>Chytridiomycota</taxon>
        <taxon>Chytridiomycota incertae sedis</taxon>
        <taxon>Neocallimastigomycetes</taxon>
        <taxon>Neocallimastigales</taxon>
        <taxon>Neocallimastigaceae</taxon>
        <taxon>Neocallimastix</taxon>
    </lineage>
</organism>
<feature type="transmembrane region" description="Helical" evidence="5">
    <location>
        <begin position="759"/>
        <end position="779"/>
    </location>
</feature>
<comment type="subcellular location">
    <subcellularLocation>
        <location evidence="1">Membrane</location>
        <topology evidence="1">Multi-pass membrane protein</topology>
    </subcellularLocation>
</comment>
<sequence>MFNKHFNNIFFLILIIYFNYYIYKIKCDNFQNSIFSLEYQNKSGEKGRIQLHYNYEAMTFYDLNDIIYSLTNIISFTICNDEDINKSDDEKDTVLLWCTSDENNNIYYGVYLEAFPIWYNEQKRKGHSFCMQIDGVGWIRNVVDKICVDDKPCPDLIMLGSTQFINRYENGDIISLNNYFRRRRRKYGNNIVEKIRKYYYYDYLYDNNWMGIPLILDSRCFSFNIRTFDNCIQQGFDLHYPPWTWEKVFEYAETITKCTKKPGFNLFNVNLEDIKFFVTLCQALNIPFLIEDTELGIKKCGFREKESINKLSIFKKLLENHYIKEWIKLDSINQWKNQTQQQSNNNYQFEIDYISDYNFNGLTYNMLPFMFLGDQVFIILSINYAFYMKCILMHIYLFISGFLKGLSITKQSKFIEQIYDYLDILIDETNPFIAHFNTIITPYENIQGSICNNSNINRKSKKDKCKLIIKEEGVFPYYYSYDGKLDIVYMQHIMSNNENKITISNNSYINGNKTNYDSLFGLTKFTCDSQANYEKNTITYYNSYELEFPISHNETLILKSMNDYYKNYKQYDGTCSIFENDLNLAKPIQFPFSTFSQLSKLEQSSVITRFFTRLYYHIYKPNQESFEDIVLELCDSIDEILVPDCNEIHNIKFEFSKCNEKDQKMKITYKNCNIIDNELPKDISCDYIPLRNVKGYITFLIISIALFLEFIFLIILIKFRNNRYIKIASFNFLLSLIITSSILDFSIYFWIGVKNKYKCILRVCFMIIGVTTFIFCFSIKSKLLNNIYYNNSLIKSNNIILLAIWSYTNDGMGKKIKAIKSDNFYEYQECSIGNKKFLIIMFCIDAVVLFLSIVSAFQGRNIPTEFNILIICYTNITVDLEMNLQYIFGLIAILIASMIVNISFFGSIILKLFNIERNSISAIKVVNRISNQSNQYTMENKN</sequence>
<dbReference type="Pfam" id="PF00003">
    <property type="entry name" value="7tm_3"/>
    <property type="match status" value="1"/>
</dbReference>
<feature type="transmembrane region" description="Helical" evidence="5">
    <location>
        <begin position="837"/>
        <end position="857"/>
    </location>
</feature>
<evidence type="ECO:0000256" key="3">
    <source>
        <dbReference type="ARBA" id="ARBA00022989"/>
    </source>
</evidence>
<dbReference type="Proteomes" id="UP000193920">
    <property type="component" value="Unassembled WGS sequence"/>
</dbReference>
<feature type="transmembrane region" description="Helical" evidence="5">
    <location>
        <begin position="696"/>
        <end position="717"/>
    </location>
</feature>
<evidence type="ECO:0000256" key="4">
    <source>
        <dbReference type="ARBA" id="ARBA00023136"/>
    </source>
</evidence>
<keyword evidence="4 5" id="KW-0472">Membrane</keyword>
<feature type="transmembrane region" description="Helical" evidence="5">
    <location>
        <begin position="376"/>
        <end position="399"/>
    </location>
</feature>
<dbReference type="SUPFAM" id="SSF53850">
    <property type="entry name" value="Periplasmic binding protein-like II"/>
    <property type="match status" value="1"/>
</dbReference>
<evidence type="ECO:0000256" key="2">
    <source>
        <dbReference type="ARBA" id="ARBA00022692"/>
    </source>
</evidence>
<feature type="domain" description="G-protein coupled receptors family 3 profile" evidence="6">
    <location>
        <begin position="696"/>
        <end position="867"/>
    </location>
</feature>
<feature type="transmembrane region" description="Helical" evidence="5">
    <location>
        <begin position="6"/>
        <end position="23"/>
    </location>
</feature>
<proteinExistence type="predicted"/>
<evidence type="ECO:0000256" key="5">
    <source>
        <dbReference type="SAM" id="Phobius"/>
    </source>
</evidence>
<keyword evidence="3 5" id="KW-1133">Transmembrane helix</keyword>
<dbReference type="InterPro" id="IPR017978">
    <property type="entry name" value="GPCR_3_C"/>
</dbReference>
<keyword evidence="8" id="KW-1185">Reference proteome</keyword>
<keyword evidence="2 5" id="KW-0812">Transmembrane</keyword>
<dbReference type="GO" id="GO:0016020">
    <property type="term" value="C:membrane"/>
    <property type="evidence" value="ECO:0007669"/>
    <property type="project" value="UniProtKB-SubCell"/>
</dbReference>
<dbReference type="STRING" id="1754190.A0A1Y2AJQ9"/>
<dbReference type="Gene3D" id="3.40.190.10">
    <property type="entry name" value="Periplasmic binding protein-like II"/>
    <property type="match status" value="1"/>
</dbReference>
<gene>
    <name evidence="7" type="ORF">LY90DRAFT_515332</name>
</gene>
<feature type="transmembrane region" description="Helical" evidence="5">
    <location>
        <begin position="886"/>
        <end position="910"/>
    </location>
</feature>
<dbReference type="AlphaFoldDB" id="A0A1Y2AJQ9"/>
<name>A0A1Y2AJQ9_9FUNG</name>
<evidence type="ECO:0000313" key="7">
    <source>
        <dbReference type="EMBL" id="ORY22803.1"/>
    </source>
</evidence>